<feature type="region of interest" description="Disordered" evidence="1">
    <location>
        <begin position="1119"/>
        <end position="1148"/>
    </location>
</feature>
<protein>
    <recommendedName>
        <fullName evidence="2">NB-ARC domain-containing protein</fullName>
    </recommendedName>
</protein>
<dbReference type="SUPFAM" id="SSF52540">
    <property type="entry name" value="P-loop containing nucleoside triphosphate hydrolases"/>
    <property type="match status" value="1"/>
</dbReference>
<dbReference type="Pfam" id="PF00931">
    <property type="entry name" value="NB-ARC"/>
    <property type="match status" value="1"/>
</dbReference>
<feature type="domain" description="NB-ARC" evidence="2">
    <location>
        <begin position="453"/>
        <end position="613"/>
    </location>
</feature>
<dbReference type="SUPFAM" id="SSF50494">
    <property type="entry name" value="Trypsin-like serine proteases"/>
    <property type="match status" value="1"/>
</dbReference>
<dbReference type="OrthoDB" id="5521887at2"/>
<dbReference type="InterPro" id="IPR009003">
    <property type="entry name" value="Peptidase_S1_PA"/>
</dbReference>
<dbReference type="PRINTS" id="PR00364">
    <property type="entry name" value="DISEASERSIST"/>
</dbReference>
<dbReference type="RefSeq" id="WP_131901846.1">
    <property type="nucleotide sequence ID" value="NZ_SMKU01000316.1"/>
</dbReference>
<name>A0A4R5AEM3_9ACTN</name>
<dbReference type="PANTHER" id="PTHR47691:SF3">
    <property type="entry name" value="HTH-TYPE TRANSCRIPTIONAL REGULATOR RV0890C-RELATED"/>
    <property type="match status" value="1"/>
</dbReference>
<dbReference type="Proteomes" id="UP000294513">
    <property type="component" value="Unassembled WGS sequence"/>
</dbReference>
<evidence type="ECO:0000313" key="3">
    <source>
        <dbReference type="EMBL" id="TDD69766.1"/>
    </source>
</evidence>
<keyword evidence="4" id="KW-1185">Reference proteome</keyword>
<dbReference type="InterPro" id="IPR027417">
    <property type="entry name" value="P-loop_NTPase"/>
</dbReference>
<organism evidence="3 4">
    <name type="scientific">Actinomadura rubrisoli</name>
    <dbReference type="NCBI Taxonomy" id="2530368"/>
    <lineage>
        <taxon>Bacteria</taxon>
        <taxon>Bacillati</taxon>
        <taxon>Actinomycetota</taxon>
        <taxon>Actinomycetes</taxon>
        <taxon>Streptosporangiales</taxon>
        <taxon>Thermomonosporaceae</taxon>
        <taxon>Actinomadura</taxon>
    </lineage>
</organism>
<feature type="region of interest" description="Disordered" evidence="1">
    <location>
        <begin position="396"/>
        <end position="415"/>
    </location>
</feature>
<comment type="caution">
    <text evidence="3">The sequence shown here is derived from an EMBL/GenBank/DDBJ whole genome shotgun (WGS) entry which is preliminary data.</text>
</comment>
<evidence type="ECO:0000259" key="2">
    <source>
        <dbReference type="Pfam" id="PF00931"/>
    </source>
</evidence>
<dbReference type="Gene3D" id="2.40.10.120">
    <property type="match status" value="1"/>
</dbReference>
<proteinExistence type="predicted"/>
<dbReference type="Gene3D" id="3.40.50.300">
    <property type="entry name" value="P-loop containing nucleotide triphosphate hydrolases"/>
    <property type="match status" value="1"/>
</dbReference>
<dbReference type="AlphaFoldDB" id="A0A4R5AEM3"/>
<gene>
    <name evidence="3" type="ORF">E1298_37225</name>
</gene>
<dbReference type="Gene3D" id="1.25.40.10">
    <property type="entry name" value="Tetratricopeptide repeat domain"/>
    <property type="match status" value="1"/>
</dbReference>
<dbReference type="PANTHER" id="PTHR47691">
    <property type="entry name" value="REGULATOR-RELATED"/>
    <property type="match status" value="1"/>
</dbReference>
<dbReference type="Pfam" id="PF13365">
    <property type="entry name" value="Trypsin_2"/>
    <property type="match status" value="1"/>
</dbReference>
<feature type="compositionally biased region" description="Basic and acidic residues" evidence="1">
    <location>
        <begin position="406"/>
        <end position="415"/>
    </location>
</feature>
<dbReference type="EMBL" id="SMKU01000316">
    <property type="protein sequence ID" value="TDD69766.1"/>
    <property type="molecule type" value="Genomic_DNA"/>
</dbReference>
<dbReference type="InterPro" id="IPR002182">
    <property type="entry name" value="NB-ARC"/>
</dbReference>
<dbReference type="SUPFAM" id="SSF48452">
    <property type="entry name" value="TPR-like"/>
    <property type="match status" value="1"/>
</dbReference>
<dbReference type="InterPro" id="IPR011990">
    <property type="entry name" value="TPR-like_helical_dom_sf"/>
</dbReference>
<reference evidence="3 4" key="1">
    <citation type="submission" date="2019-03" db="EMBL/GenBank/DDBJ databases">
        <title>Draft genome sequences of novel Actinobacteria.</title>
        <authorList>
            <person name="Sahin N."/>
            <person name="Ay H."/>
            <person name="Saygin H."/>
        </authorList>
    </citation>
    <scope>NUCLEOTIDE SEQUENCE [LARGE SCALE GENOMIC DNA]</scope>
    <source>
        <strain evidence="3 4">H3C3</strain>
    </source>
</reference>
<sequence length="1209" mass="130059">MSDLVSPSVPGFLGRVLNARAEPIGTCFQVVPGVLVTAFHVLDDLDGGRVGAEVRTDALSGGLAPAPGEVLAVAPDRDLGVLRRAEPLGDVVPGLASRGSVRLQTEAYLVGVPQLEDPGHEHRYLTATGAWRGPTERDGIEVGRFESVSVLPGMSGAPLLRISDGVVLGVVTGRYISGGFSMRDSVWVTHASDVAEVLSSVPGVTLHRELVFESGRASTVLATAAAGPRPPSDPVGLHEAATVAAAVLVPLDASCRGSGALADAVNWLSVQTALADGRGVDGARALRDRLLSRGLDPRVLLPGLPGHAEAVERWISPGPGFPDDPDEARATLATFVRVLTGQLDKDLFTNITRECRHHLGNALSGDRSVPTLRFLDALSGRLPEPISTSTEVVLPETAPSAGSTRVADEEGQRLDGPRRHTLNAAARHMCTLPAADPLFAGRRDLVSKIGDAIMDAMAERRSAIAFLSGRPGVGTSEVAVAVARNLAATFRGGAFYVNLHGLDPEARRSPRTVVRVVAEALGDDLGGGAMDDAEAFDRFAAHLDGERVLLVLDDARDAAHVAPLTRQAPSCALIVTSRDRLQEYSDADLRFVVEPLERADSVQILRTYAQDREHDPGDLAEIAALCDDVPLALRMIGSRIAADPRLDVSRLRRALEHELTRLDYMDAGARPVRAAIGLSYAVLRPNARRTLRLMSAFPGSTVTATSLAHCAETDRFRQELVLNRLTDHNLAWYATVPDHPDPPRARFSLFELIRLFAAERLEEDEAPDAIRDFRLRAIRYLRDRLIEINDQVAEADVSGELDPAPFHAAERVAEELAELDIASDLALNLWTLYSARREVDGVVALNTVRVGLFLKRGQPEKAANAALDNAEGLRGMDAAEQAAASCREAVRIGDAYALPQIVPRAEFKLSLILSDQERWRDALDAGERAAEAFRELGHLNSTMAAAVNNARLARRLADHAKALHWAESAARRARQIGDEKRQANAAFVIADASSALGDHSAALEASLTAERLSEKGEHFWNASVAASRAARAALHFGDMRTTQACYDRSFAHMEKSGDERAATQLAELLIDFSAVQVAERDNTAALATLERATEKAADASVPPLLRREARVRLAALRTFVEQASPQDDEPDVPPEPETGKAEEPSDPVLDNVLRLLEASRSGAVVDPEHMWPEVFRLLEQETRNPGANAAWWLIETLGQEADPPLALGS</sequence>
<dbReference type="GO" id="GO:0043531">
    <property type="term" value="F:ADP binding"/>
    <property type="evidence" value="ECO:0007669"/>
    <property type="project" value="InterPro"/>
</dbReference>
<evidence type="ECO:0000313" key="4">
    <source>
        <dbReference type="Proteomes" id="UP000294513"/>
    </source>
</evidence>
<accession>A0A4R5AEM3</accession>
<evidence type="ECO:0000256" key="1">
    <source>
        <dbReference type="SAM" id="MobiDB-lite"/>
    </source>
</evidence>